<dbReference type="SUPFAM" id="SSF48264">
    <property type="entry name" value="Cytochrome P450"/>
    <property type="match status" value="1"/>
</dbReference>
<evidence type="ECO:0000256" key="5">
    <source>
        <dbReference type="ARBA" id="ARBA00010617"/>
    </source>
</evidence>
<protein>
    <submittedName>
        <fullName evidence="15">Cytochrome P450 6k1-like isoform X1</fullName>
    </submittedName>
</protein>
<dbReference type="Gene3D" id="1.10.630.10">
    <property type="entry name" value="Cytochrome P450"/>
    <property type="match status" value="1"/>
</dbReference>
<evidence type="ECO:0000313" key="15">
    <source>
        <dbReference type="RefSeq" id="XP_046601821.1"/>
    </source>
</evidence>
<keyword evidence="7" id="KW-0479">Metal-binding</keyword>
<sequence length="205" mass="23428">MLTSKVFDIQLLGFKNFLDSVMQLMNKGYIKNDDARSSAAVPDDHEEKITMLQGAAQTYIFWVDGFDTSSSTMTHCLYELALHREIQDKLAEEINDILEEFGSLSYQSVKAIPYLHKVVSETLRKYPVTPILNRECIEEIELPGTGHRITKGTPLIIPVFGLHSDPEIYPEPEKFNPEKFSEENIAQKYQYAYLPFGEGPWNCVD</sequence>
<evidence type="ECO:0000256" key="6">
    <source>
        <dbReference type="ARBA" id="ARBA00022617"/>
    </source>
</evidence>
<keyword evidence="9" id="KW-0492">Microsome</keyword>
<proteinExistence type="inferred from homology"/>
<keyword evidence="11" id="KW-0408">Iron</keyword>
<evidence type="ECO:0000256" key="9">
    <source>
        <dbReference type="ARBA" id="ARBA00022848"/>
    </source>
</evidence>
<dbReference type="PANTHER" id="PTHR24292">
    <property type="entry name" value="CYTOCHROME P450"/>
    <property type="match status" value="1"/>
</dbReference>
<organism evidence="14 15">
    <name type="scientific">Neodiprion lecontei</name>
    <name type="common">Redheaded pine sawfly</name>
    <dbReference type="NCBI Taxonomy" id="441921"/>
    <lineage>
        <taxon>Eukaryota</taxon>
        <taxon>Metazoa</taxon>
        <taxon>Ecdysozoa</taxon>
        <taxon>Arthropoda</taxon>
        <taxon>Hexapoda</taxon>
        <taxon>Insecta</taxon>
        <taxon>Pterygota</taxon>
        <taxon>Neoptera</taxon>
        <taxon>Endopterygota</taxon>
        <taxon>Hymenoptera</taxon>
        <taxon>Tenthredinoidea</taxon>
        <taxon>Diprionidae</taxon>
        <taxon>Diprioninae</taxon>
        <taxon>Neodiprion</taxon>
    </lineage>
</organism>
<gene>
    <name evidence="15" type="primary">LOC124295513</name>
</gene>
<evidence type="ECO:0000256" key="11">
    <source>
        <dbReference type="ARBA" id="ARBA00023004"/>
    </source>
</evidence>
<comment type="similarity">
    <text evidence="5">Belongs to the cytochrome P450 family.</text>
</comment>
<dbReference type="InterPro" id="IPR036396">
    <property type="entry name" value="Cyt_P450_sf"/>
</dbReference>
<dbReference type="GeneID" id="124295513"/>
<name>A0ABM3GNH8_NEOLC</name>
<evidence type="ECO:0000313" key="14">
    <source>
        <dbReference type="Proteomes" id="UP000829291"/>
    </source>
</evidence>
<evidence type="ECO:0000256" key="3">
    <source>
        <dbReference type="ARBA" id="ARBA00004174"/>
    </source>
</evidence>
<evidence type="ECO:0000256" key="4">
    <source>
        <dbReference type="ARBA" id="ARBA00004406"/>
    </source>
</evidence>
<keyword evidence="12" id="KW-0503">Monooxygenase</keyword>
<reference evidence="15" key="1">
    <citation type="submission" date="2025-08" db="UniProtKB">
        <authorList>
            <consortium name="RefSeq"/>
        </authorList>
    </citation>
    <scope>IDENTIFICATION</scope>
    <source>
        <tissue evidence="15">Thorax and Abdomen</tissue>
    </source>
</reference>
<dbReference type="InterPro" id="IPR050476">
    <property type="entry name" value="Insect_CytP450_Detox"/>
</dbReference>
<dbReference type="InterPro" id="IPR001128">
    <property type="entry name" value="Cyt_P450"/>
</dbReference>
<dbReference type="PRINTS" id="PR00385">
    <property type="entry name" value="P450"/>
</dbReference>
<comment type="cofactor">
    <cofactor evidence="1">
        <name>heme</name>
        <dbReference type="ChEBI" id="CHEBI:30413"/>
    </cofactor>
</comment>
<dbReference type="Pfam" id="PF00067">
    <property type="entry name" value="p450"/>
    <property type="match status" value="1"/>
</dbReference>
<keyword evidence="8" id="KW-0256">Endoplasmic reticulum</keyword>
<keyword evidence="14" id="KW-1185">Reference proteome</keyword>
<dbReference type="PANTHER" id="PTHR24292:SF100">
    <property type="entry name" value="CYTOCHROME P450 6A16, ISOFORM B-RELATED"/>
    <property type="match status" value="1"/>
</dbReference>
<keyword evidence="10" id="KW-0560">Oxidoreductase</keyword>
<dbReference type="RefSeq" id="XP_046601821.1">
    <property type="nucleotide sequence ID" value="XM_046745865.1"/>
</dbReference>
<comment type="function">
    <text evidence="2">May be involved in the metabolism of insect hormones and in the breakdown of synthetic insecticides.</text>
</comment>
<evidence type="ECO:0000256" key="1">
    <source>
        <dbReference type="ARBA" id="ARBA00001971"/>
    </source>
</evidence>
<evidence type="ECO:0000256" key="8">
    <source>
        <dbReference type="ARBA" id="ARBA00022824"/>
    </source>
</evidence>
<keyword evidence="13" id="KW-0472">Membrane</keyword>
<dbReference type="InterPro" id="IPR002403">
    <property type="entry name" value="Cyt_P450_E_grp-IV"/>
</dbReference>
<dbReference type="PRINTS" id="PR00465">
    <property type="entry name" value="EP450IV"/>
</dbReference>
<accession>A0ABM3GNH8</accession>
<keyword evidence="6" id="KW-0349">Heme</keyword>
<dbReference type="Proteomes" id="UP000829291">
    <property type="component" value="Chromosome 7"/>
</dbReference>
<comment type="subcellular location">
    <subcellularLocation>
        <location evidence="4">Endoplasmic reticulum membrane</location>
        <topology evidence="4">Peripheral membrane protein</topology>
    </subcellularLocation>
    <subcellularLocation>
        <location evidence="3">Microsome membrane</location>
        <topology evidence="3">Peripheral membrane protein</topology>
    </subcellularLocation>
</comment>
<evidence type="ECO:0000256" key="10">
    <source>
        <dbReference type="ARBA" id="ARBA00023002"/>
    </source>
</evidence>
<evidence type="ECO:0000256" key="13">
    <source>
        <dbReference type="ARBA" id="ARBA00023136"/>
    </source>
</evidence>
<evidence type="ECO:0000256" key="2">
    <source>
        <dbReference type="ARBA" id="ARBA00003690"/>
    </source>
</evidence>
<evidence type="ECO:0000256" key="7">
    <source>
        <dbReference type="ARBA" id="ARBA00022723"/>
    </source>
</evidence>
<evidence type="ECO:0000256" key="12">
    <source>
        <dbReference type="ARBA" id="ARBA00023033"/>
    </source>
</evidence>